<sequence length="103" mass="11079">MAQEPWAELGETVSAIRSELQAALEEGRDEAVRFTTGPVELEFTVEVRKDGGAKAKVFVLPWTVEAHGSAGAAQTHRVKLTLQPVNDQGGDLRIAGESAQRPL</sequence>
<accession>A0A9W4DI96</accession>
<dbReference type="InterPro" id="IPR045608">
    <property type="entry name" value="Trypco2"/>
</dbReference>
<evidence type="ECO:0000313" key="3">
    <source>
        <dbReference type="Proteomes" id="UP001152519"/>
    </source>
</evidence>
<dbReference type="RefSeq" id="WP_251483574.1">
    <property type="nucleotide sequence ID" value="NZ_CAJSLV010000001.1"/>
</dbReference>
<keyword evidence="3" id="KW-1185">Reference proteome</keyword>
<gene>
    <name evidence="2" type="ORF">SCOCK_10100</name>
</gene>
<dbReference type="Pfam" id="PF19631">
    <property type="entry name" value="Trypco2"/>
    <property type="match status" value="1"/>
</dbReference>
<feature type="domain" description="Trypsin-co-occurring" evidence="1">
    <location>
        <begin position="8"/>
        <end position="84"/>
    </location>
</feature>
<evidence type="ECO:0000259" key="1">
    <source>
        <dbReference type="Pfam" id="PF19631"/>
    </source>
</evidence>
<name>A0A9W4DI96_9ACTN</name>
<reference evidence="2" key="1">
    <citation type="submission" date="2021-05" db="EMBL/GenBank/DDBJ databases">
        <authorList>
            <person name="Arsene-Ploetze F."/>
        </authorList>
    </citation>
    <scope>NUCLEOTIDE SEQUENCE</scope>
    <source>
        <strain evidence="2">DSM 42138</strain>
    </source>
</reference>
<dbReference type="AlphaFoldDB" id="A0A9W4DI96"/>
<dbReference type="EMBL" id="CAJSLV010000001">
    <property type="protein sequence ID" value="CAG6390632.1"/>
    <property type="molecule type" value="Genomic_DNA"/>
</dbReference>
<dbReference type="Proteomes" id="UP001152519">
    <property type="component" value="Unassembled WGS sequence"/>
</dbReference>
<proteinExistence type="predicted"/>
<comment type="caution">
    <text evidence="2">The sequence shown here is derived from an EMBL/GenBank/DDBJ whole genome shotgun (WGS) entry which is preliminary data.</text>
</comment>
<protein>
    <recommendedName>
        <fullName evidence="1">Trypsin-co-occurring domain-containing protein</fullName>
    </recommendedName>
</protein>
<evidence type="ECO:0000313" key="2">
    <source>
        <dbReference type="EMBL" id="CAG6390632.1"/>
    </source>
</evidence>
<organism evidence="2 3">
    <name type="scientific">Actinacidiphila cocklensis</name>
    <dbReference type="NCBI Taxonomy" id="887465"/>
    <lineage>
        <taxon>Bacteria</taxon>
        <taxon>Bacillati</taxon>
        <taxon>Actinomycetota</taxon>
        <taxon>Actinomycetes</taxon>
        <taxon>Kitasatosporales</taxon>
        <taxon>Streptomycetaceae</taxon>
        <taxon>Actinacidiphila</taxon>
    </lineage>
</organism>